<evidence type="ECO:0000313" key="6">
    <source>
        <dbReference type="Proteomes" id="UP000244898"/>
    </source>
</evidence>
<organism evidence="5 6">
    <name type="scientific">Falsiruegeria mediterranea M17</name>
    <dbReference type="NCBI Taxonomy" id="1200281"/>
    <lineage>
        <taxon>Bacteria</taxon>
        <taxon>Pseudomonadati</taxon>
        <taxon>Pseudomonadota</taxon>
        <taxon>Alphaproteobacteria</taxon>
        <taxon>Rhodobacterales</taxon>
        <taxon>Roseobacteraceae</taxon>
        <taxon>Falsiruegeria</taxon>
    </lineage>
</organism>
<dbReference type="Pfam" id="PF22725">
    <property type="entry name" value="GFO_IDH_MocA_C3"/>
    <property type="match status" value="1"/>
</dbReference>
<evidence type="ECO:0000259" key="4">
    <source>
        <dbReference type="Pfam" id="PF22725"/>
    </source>
</evidence>
<dbReference type="InterPro" id="IPR000683">
    <property type="entry name" value="Gfo/Idh/MocA-like_OxRdtase_N"/>
</dbReference>
<keyword evidence="6" id="KW-1185">Reference proteome</keyword>
<comment type="similarity">
    <text evidence="1">Belongs to the Gfo/Idh/MocA family.</text>
</comment>
<feature type="domain" description="Gfo/Idh/MocA-like oxidoreductase N-terminal" evidence="3">
    <location>
        <begin position="12"/>
        <end position="123"/>
    </location>
</feature>
<dbReference type="OrthoDB" id="9815825at2"/>
<dbReference type="GO" id="GO:0000166">
    <property type="term" value="F:nucleotide binding"/>
    <property type="evidence" value="ECO:0007669"/>
    <property type="project" value="InterPro"/>
</dbReference>
<dbReference type="InterPro" id="IPR050984">
    <property type="entry name" value="Gfo/Idh/MocA_domain"/>
</dbReference>
<evidence type="ECO:0000256" key="1">
    <source>
        <dbReference type="ARBA" id="ARBA00010928"/>
    </source>
</evidence>
<dbReference type="EMBL" id="ONZG01000003">
    <property type="protein sequence ID" value="SPJ28162.1"/>
    <property type="molecule type" value="Genomic_DNA"/>
</dbReference>
<protein>
    <submittedName>
        <fullName evidence="5">Glucose--fructose oxidoreductase</fullName>
        <ecNumber evidence="5">1.1.99.28</ecNumber>
    </submittedName>
</protein>
<feature type="domain" description="GFO/IDH/MocA-like oxidoreductase" evidence="4">
    <location>
        <begin position="134"/>
        <end position="248"/>
    </location>
</feature>
<dbReference type="SUPFAM" id="SSF55347">
    <property type="entry name" value="Glyceraldehyde-3-phosphate dehydrogenase-like, C-terminal domain"/>
    <property type="match status" value="1"/>
</dbReference>
<dbReference type="AlphaFoldDB" id="A0A2R8C6X3"/>
<dbReference type="EC" id="1.1.99.28" evidence="5"/>
<dbReference type="PANTHER" id="PTHR22604">
    <property type="entry name" value="OXIDOREDUCTASES"/>
    <property type="match status" value="1"/>
</dbReference>
<dbReference type="Gene3D" id="3.40.50.720">
    <property type="entry name" value="NAD(P)-binding Rossmann-like Domain"/>
    <property type="match status" value="1"/>
</dbReference>
<evidence type="ECO:0000259" key="3">
    <source>
        <dbReference type="Pfam" id="PF01408"/>
    </source>
</evidence>
<dbReference type="GO" id="GO:0047061">
    <property type="term" value="F:glucose-fructose oxidoreductase activity"/>
    <property type="evidence" value="ECO:0007669"/>
    <property type="project" value="UniProtKB-EC"/>
</dbReference>
<dbReference type="InterPro" id="IPR055170">
    <property type="entry name" value="GFO_IDH_MocA-like_dom"/>
</dbReference>
<dbReference type="SUPFAM" id="SSF51735">
    <property type="entry name" value="NAD(P)-binding Rossmann-fold domains"/>
    <property type="match status" value="1"/>
</dbReference>
<dbReference type="PANTHER" id="PTHR22604:SF105">
    <property type="entry name" value="TRANS-1,2-DIHYDROBENZENE-1,2-DIOL DEHYDROGENASE"/>
    <property type="match status" value="1"/>
</dbReference>
<dbReference type="Proteomes" id="UP000244898">
    <property type="component" value="Unassembled WGS sequence"/>
</dbReference>
<dbReference type="InterPro" id="IPR036291">
    <property type="entry name" value="NAD(P)-bd_dom_sf"/>
</dbReference>
<reference evidence="6" key="1">
    <citation type="submission" date="2018-03" db="EMBL/GenBank/DDBJ databases">
        <authorList>
            <person name="Rodrigo-Torres L."/>
            <person name="Arahal R. D."/>
            <person name="Lucena T."/>
        </authorList>
    </citation>
    <scope>NUCLEOTIDE SEQUENCE [LARGE SCALE GENOMIC DNA]</scope>
    <source>
        <strain evidence="6">CECT 7615</strain>
    </source>
</reference>
<name>A0A2R8C6X3_9RHOB</name>
<evidence type="ECO:0000313" key="5">
    <source>
        <dbReference type="EMBL" id="SPJ28162.1"/>
    </source>
</evidence>
<gene>
    <name evidence="5" type="primary">gfo</name>
    <name evidence="5" type="ORF">TRM7615_01659</name>
</gene>
<accession>A0A2R8C6X3</accession>
<proteinExistence type="inferred from homology"/>
<dbReference type="RefSeq" id="WP_108786409.1">
    <property type="nucleotide sequence ID" value="NZ_ONZG01000003.1"/>
</dbReference>
<keyword evidence="2 5" id="KW-0560">Oxidoreductase</keyword>
<evidence type="ECO:0000256" key="2">
    <source>
        <dbReference type="ARBA" id="ARBA00023002"/>
    </source>
</evidence>
<dbReference type="Pfam" id="PF01408">
    <property type="entry name" value="GFO_IDH_MocA"/>
    <property type="match status" value="1"/>
</dbReference>
<dbReference type="Gene3D" id="3.30.360.10">
    <property type="entry name" value="Dihydrodipicolinate Reductase, domain 2"/>
    <property type="match status" value="1"/>
</dbReference>
<sequence length="332" mass="36538">MSRPFRWGCLSTAKIAREHVLPAIARSETGVLHAISSRDAGRAQVAATRFGAARWYDSHDALLADRDVDGVYIPLPTSHHTEWAIRAAQAGKHVLCEKPIALKASDIDRIAAAGRDNNVLISEAYMVWYHPQWHKVRELIQIGSIGRLRQVTGGFSFHNVDPANTRNQLEAGGGALPDIGVYPVITTLMSTGSVPLSVEAQVEYSPEFKTDIYAHAVVRFEGFNLSFHVSTQMALHQSMRFMGETGWIDVRAPFNAGDYGAAEVVLYDQANTQQQVFRFTSARQYEVQVDAFANACAGNGSGVVPLSLSRQVQEIIDQIYAAGRSENRQVLQ</sequence>